<feature type="domain" description="C2H2-type" evidence="12">
    <location>
        <begin position="644"/>
        <end position="666"/>
    </location>
</feature>
<evidence type="ECO:0000256" key="1">
    <source>
        <dbReference type="ARBA" id="ARBA00004123"/>
    </source>
</evidence>
<reference evidence="14" key="1">
    <citation type="submission" date="2016-11" db="UniProtKB">
        <authorList>
            <consortium name="WormBaseParasite"/>
        </authorList>
    </citation>
    <scope>IDENTIFICATION</scope>
</reference>
<dbReference type="AlphaFoldDB" id="A0A1I8BLK0"/>
<dbReference type="Pfam" id="PF00096">
    <property type="entry name" value="zf-C2H2"/>
    <property type="match status" value="3"/>
</dbReference>
<evidence type="ECO:0000313" key="13">
    <source>
        <dbReference type="Proteomes" id="UP000095281"/>
    </source>
</evidence>
<name>A0A1I8BLK0_MELHA</name>
<keyword evidence="7" id="KW-0238">DNA-binding</keyword>
<dbReference type="InterPro" id="IPR013087">
    <property type="entry name" value="Znf_C2H2_type"/>
</dbReference>
<comment type="subcellular location">
    <subcellularLocation>
        <location evidence="1">Nucleus</location>
    </subcellularLocation>
</comment>
<feature type="region of interest" description="Disordered" evidence="11">
    <location>
        <begin position="278"/>
        <end position="337"/>
    </location>
</feature>
<evidence type="ECO:0000256" key="9">
    <source>
        <dbReference type="ARBA" id="ARBA00023242"/>
    </source>
</evidence>
<feature type="domain" description="C2H2-type" evidence="12">
    <location>
        <begin position="588"/>
        <end position="615"/>
    </location>
</feature>
<evidence type="ECO:0000256" key="4">
    <source>
        <dbReference type="ARBA" id="ARBA00022771"/>
    </source>
</evidence>
<feature type="region of interest" description="Disordered" evidence="11">
    <location>
        <begin position="76"/>
        <end position="105"/>
    </location>
</feature>
<dbReference type="PROSITE" id="PS50157">
    <property type="entry name" value="ZINC_FINGER_C2H2_2"/>
    <property type="match status" value="4"/>
</dbReference>
<keyword evidence="3" id="KW-0677">Repeat</keyword>
<dbReference type="GO" id="GO:0000981">
    <property type="term" value="F:DNA-binding transcription factor activity, RNA polymerase II-specific"/>
    <property type="evidence" value="ECO:0007669"/>
    <property type="project" value="TreeGrafter"/>
</dbReference>
<dbReference type="SUPFAM" id="SSF57667">
    <property type="entry name" value="beta-beta-alpha zinc fingers"/>
    <property type="match status" value="2"/>
</dbReference>
<dbReference type="GO" id="GO:0008270">
    <property type="term" value="F:zinc ion binding"/>
    <property type="evidence" value="ECO:0007669"/>
    <property type="project" value="UniProtKB-KW"/>
</dbReference>
<sequence>MNIYLKTPPLICEQGPSAPSSPTTSSPGARSAKRPCPLSVDALQRINLVFIFEMQNTNRLSPNYVPPPISCYSLSGTQSMMDSSKIPPPSSPSYPTSDLGSSPRSSISTSHYSTLGISAANWSAFRDIAYSSGGLRSTGIDDESSEGGNNNLNNEDKTDTHRFLLSPQLLLSPLLSPFSDCGVADLHIGCSASATPYSRSPNMSPSPIRRMRGSVGGGGDIMHFSFEQIRSRSSLSNHASNSAQEAYNSNIINSEHPNYHQRMFATANAITQPRSLDLDARERSRSEGEALSSNNVCKRNKQSGGRGGDFEDDEEDERMDTGHSTLSVPTGTITNRGNLHAGLKRRRLQLLQKNKEKEEQKINNNNICIKITTTIDNENKINNNNNKPTIEEPPPSPTLTELFQPGDLDNGRRKQVEEWIRQQTAALEAIRHSLVPAHQEANLLQVPNVIPQNSLEQLWPQPTADCPQVGPIRPMLASLWRRSRSESELSGGGKTNISPFMEDDQNNVRRQSSSNTTTIETTNNSNISDNRRRQSQPQAPLLIPLNEATHVCEHCGQGFSMHDRLAKHIASRHRDRSASANDEGNRIHKCQLCPKSFGRSDMLTRHMRLHTGLKPYGCQFCGQVFSRSDHLSTHQRTHTGEKPYRCPQCNYAASRRDMITRHMRTHLLGIEDNERQIPPINEVSLSPPPPPPTVPATLSPVPPLTPTTTTNGIRVLL</sequence>
<keyword evidence="4 10" id="KW-0863">Zinc-finger</keyword>
<dbReference type="FunFam" id="3.30.160.60:FF:001498">
    <property type="entry name" value="Zinc finger protein 404"/>
    <property type="match status" value="1"/>
</dbReference>
<feature type="compositionally biased region" description="Pro residues" evidence="11">
    <location>
        <begin position="686"/>
        <end position="705"/>
    </location>
</feature>
<evidence type="ECO:0000256" key="8">
    <source>
        <dbReference type="ARBA" id="ARBA00023163"/>
    </source>
</evidence>
<feature type="region of interest" description="Disordered" evidence="11">
    <location>
        <begin position="1"/>
        <end position="34"/>
    </location>
</feature>
<dbReference type="OMA" id="PSNEPFG"/>
<dbReference type="PANTHER" id="PTHR24394">
    <property type="entry name" value="ZINC FINGER PROTEIN"/>
    <property type="match status" value="1"/>
</dbReference>
<evidence type="ECO:0000256" key="10">
    <source>
        <dbReference type="PROSITE-ProRule" id="PRU00042"/>
    </source>
</evidence>
<feature type="compositionally biased region" description="Basic and acidic residues" evidence="11">
    <location>
        <begin position="278"/>
        <end position="288"/>
    </location>
</feature>
<feature type="compositionally biased region" description="Low complexity" evidence="11">
    <location>
        <begin position="512"/>
        <end position="528"/>
    </location>
</feature>
<evidence type="ECO:0000256" key="7">
    <source>
        <dbReference type="ARBA" id="ARBA00023125"/>
    </source>
</evidence>
<feature type="compositionally biased region" description="Low complexity" evidence="11">
    <location>
        <begin position="15"/>
        <end position="29"/>
    </location>
</feature>
<dbReference type="PANTHER" id="PTHR24394:SF29">
    <property type="entry name" value="MYONEURIN"/>
    <property type="match status" value="1"/>
</dbReference>
<proteinExistence type="predicted"/>
<dbReference type="Proteomes" id="UP000095281">
    <property type="component" value="Unplaced"/>
</dbReference>
<organism evidence="13 14">
    <name type="scientific">Meloidogyne hapla</name>
    <name type="common">Root-knot nematode worm</name>
    <dbReference type="NCBI Taxonomy" id="6305"/>
    <lineage>
        <taxon>Eukaryota</taxon>
        <taxon>Metazoa</taxon>
        <taxon>Ecdysozoa</taxon>
        <taxon>Nematoda</taxon>
        <taxon>Chromadorea</taxon>
        <taxon>Rhabditida</taxon>
        <taxon>Tylenchina</taxon>
        <taxon>Tylenchomorpha</taxon>
        <taxon>Tylenchoidea</taxon>
        <taxon>Meloidogynidae</taxon>
        <taxon>Meloidogyninae</taxon>
        <taxon>Meloidogyne</taxon>
    </lineage>
</organism>
<protein>
    <submittedName>
        <fullName evidence="14">C2H2-type domain-containing protein</fullName>
    </submittedName>
</protein>
<dbReference type="InterPro" id="IPR036236">
    <property type="entry name" value="Znf_C2H2_sf"/>
</dbReference>
<evidence type="ECO:0000313" key="14">
    <source>
        <dbReference type="WBParaSite" id="MhA1_Contig3096.frz3.gene1"/>
    </source>
</evidence>
<dbReference type="GO" id="GO:0005634">
    <property type="term" value="C:nucleus"/>
    <property type="evidence" value="ECO:0007669"/>
    <property type="project" value="UniProtKB-SubCell"/>
</dbReference>
<feature type="domain" description="C2H2-type" evidence="12">
    <location>
        <begin position="616"/>
        <end position="643"/>
    </location>
</feature>
<evidence type="ECO:0000256" key="2">
    <source>
        <dbReference type="ARBA" id="ARBA00022723"/>
    </source>
</evidence>
<dbReference type="FunFam" id="3.30.160.60:FF:000395">
    <property type="entry name" value="zinc finger protein 513"/>
    <property type="match status" value="1"/>
</dbReference>
<dbReference type="SMART" id="SM00355">
    <property type="entry name" value="ZnF_C2H2"/>
    <property type="match status" value="4"/>
</dbReference>
<evidence type="ECO:0000256" key="5">
    <source>
        <dbReference type="ARBA" id="ARBA00022833"/>
    </source>
</evidence>
<dbReference type="Gene3D" id="3.30.160.60">
    <property type="entry name" value="Classic Zinc Finger"/>
    <property type="match status" value="3"/>
</dbReference>
<evidence type="ECO:0000256" key="11">
    <source>
        <dbReference type="SAM" id="MobiDB-lite"/>
    </source>
</evidence>
<dbReference type="WBParaSite" id="MhA1_Contig3096.frz3.gene1">
    <property type="protein sequence ID" value="MhA1_Contig3096.frz3.gene1"/>
    <property type="gene ID" value="MhA1_Contig3096.frz3.gene1"/>
</dbReference>
<keyword evidence="13" id="KW-1185">Reference proteome</keyword>
<keyword evidence="5" id="KW-0862">Zinc</keyword>
<feature type="compositionally biased region" description="Polar residues" evidence="11">
    <location>
        <begin position="322"/>
        <end position="337"/>
    </location>
</feature>
<evidence type="ECO:0000256" key="3">
    <source>
        <dbReference type="ARBA" id="ARBA00022737"/>
    </source>
</evidence>
<keyword evidence="2" id="KW-0479">Metal-binding</keyword>
<dbReference type="GO" id="GO:0003677">
    <property type="term" value="F:DNA binding"/>
    <property type="evidence" value="ECO:0007669"/>
    <property type="project" value="UniProtKB-KW"/>
</dbReference>
<feature type="region of interest" description="Disordered" evidence="11">
    <location>
        <begin position="483"/>
        <end position="536"/>
    </location>
</feature>
<evidence type="ECO:0000259" key="12">
    <source>
        <dbReference type="PROSITE" id="PS50157"/>
    </source>
</evidence>
<keyword evidence="6" id="KW-0805">Transcription regulation</keyword>
<evidence type="ECO:0000256" key="6">
    <source>
        <dbReference type="ARBA" id="ARBA00023015"/>
    </source>
</evidence>
<feature type="domain" description="C2H2-type" evidence="12">
    <location>
        <begin position="550"/>
        <end position="578"/>
    </location>
</feature>
<accession>A0A1I8BLK0</accession>
<keyword evidence="9" id="KW-0539">Nucleus</keyword>
<dbReference type="PROSITE" id="PS00028">
    <property type="entry name" value="ZINC_FINGER_C2H2_1"/>
    <property type="match status" value="3"/>
</dbReference>
<dbReference type="FunFam" id="3.30.160.60:FF:000045">
    <property type="entry name" value="ZFP69 zinc finger protein B"/>
    <property type="match status" value="1"/>
</dbReference>
<feature type="region of interest" description="Disordered" evidence="11">
    <location>
        <begin position="672"/>
        <end position="711"/>
    </location>
</feature>
<keyword evidence="8" id="KW-0804">Transcription</keyword>